<dbReference type="InterPro" id="IPR010721">
    <property type="entry name" value="UstE-like"/>
</dbReference>
<comment type="caution">
    <text evidence="2">The sequence shown here is derived from an EMBL/GenBank/DDBJ whole genome shotgun (WGS) entry which is preliminary data.</text>
</comment>
<protein>
    <submittedName>
        <fullName evidence="2">Steroid reductase</fullName>
    </submittedName>
</protein>
<dbReference type="GO" id="GO:0016020">
    <property type="term" value="C:membrane"/>
    <property type="evidence" value="ECO:0007669"/>
    <property type="project" value="TreeGrafter"/>
</dbReference>
<feature type="transmembrane region" description="Helical" evidence="1">
    <location>
        <begin position="23"/>
        <end position="43"/>
    </location>
</feature>
<feature type="transmembrane region" description="Helical" evidence="1">
    <location>
        <begin position="207"/>
        <end position="225"/>
    </location>
</feature>
<dbReference type="EMBL" id="JAKMXF010000303">
    <property type="protein sequence ID" value="KAI6651547.1"/>
    <property type="molecule type" value="Genomic_DNA"/>
</dbReference>
<gene>
    <name evidence="2" type="ORF">LOD99_5155</name>
</gene>
<feature type="transmembrane region" description="Helical" evidence="1">
    <location>
        <begin position="231"/>
        <end position="249"/>
    </location>
</feature>
<organism evidence="2 3">
    <name type="scientific">Oopsacas minuta</name>
    <dbReference type="NCBI Taxonomy" id="111878"/>
    <lineage>
        <taxon>Eukaryota</taxon>
        <taxon>Metazoa</taxon>
        <taxon>Porifera</taxon>
        <taxon>Hexactinellida</taxon>
        <taxon>Hexasterophora</taxon>
        <taxon>Lyssacinosida</taxon>
        <taxon>Leucopsacidae</taxon>
        <taxon>Oopsacas</taxon>
    </lineage>
</organism>
<keyword evidence="1" id="KW-0472">Membrane</keyword>
<dbReference type="PANTHER" id="PTHR32251">
    <property type="entry name" value="3-OXO-5-ALPHA-STEROID 4-DEHYDROGENASE"/>
    <property type="match status" value="1"/>
</dbReference>
<evidence type="ECO:0000313" key="2">
    <source>
        <dbReference type="EMBL" id="KAI6651547.1"/>
    </source>
</evidence>
<feature type="transmembrane region" description="Helical" evidence="1">
    <location>
        <begin position="76"/>
        <end position="94"/>
    </location>
</feature>
<dbReference type="Proteomes" id="UP001165289">
    <property type="component" value="Unassembled WGS sequence"/>
</dbReference>
<name>A0AAV7JRY9_9METZ</name>
<keyword evidence="3" id="KW-1185">Reference proteome</keyword>
<dbReference type="Gene3D" id="1.20.120.1630">
    <property type="match status" value="1"/>
</dbReference>
<dbReference type="Pfam" id="PF06966">
    <property type="entry name" value="DUF1295"/>
    <property type="match status" value="1"/>
</dbReference>
<feature type="transmembrane region" description="Helical" evidence="1">
    <location>
        <begin position="125"/>
        <end position="145"/>
    </location>
</feature>
<evidence type="ECO:0000256" key="1">
    <source>
        <dbReference type="SAM" id="Phobius"/>
    </source>
</evidence>
<dbReference type="AlphaFoldDB" id="A0AAV7JRY9"/>
<dbReference type="PANTHER" id="PTHR32251:SF15">
    <property type="entry name" value="3-OXO-5-ALPHA-STEROID 4-DEHYDROGENASE (DUF1295)"/>
    <property type="match status" value="1"/>
</dbReference>
<sequence length="281" mass="31724">MNFELNQVVSLLIKLDPGLTREFLFSSTVPLVLCSSGLIYPFYALQQGYPLCFALLPVYNTIAAWNRGSVLSTSTLLYNGTIALHGLVLSAYSLKRMRNKVYVEHFNTHIIDKNDKFKALRGASMLVKIVTWLSMSGMLSCWNAVPYLYTIRGDMSSRASVVGISLIVIGSVLQAIADYQKQRQKYIHGPNAYCKDGVYKLCRHPNYLGELILNLGVFISGYSLFPSIPRWILVGIVPLLFVPMMVSVTNERAIDQEEKYANQPSYKEYQANVKKLIPFVW</sequence>
<evidence type="ECO:0000313" key="3">
    <source>
        <dbReference type="Proteomes" id="UP001165289"/>
    </source>
</evidence>
<proteinExistence type="predicted"/>
<reference evidence="2 3" key="1">
    <citation type="journal article" date="2023" name="BMC Biol.">
        <title>The compact genome of the sponge Oopsacas minuta (Hexactinellida) is lacking key metazoan core genes.</title>
        <authorList>
            <person name="Santini S."/>
            <person name="Schenkelaars Q."/>
            <person name="Jourda C."/>
            <person name="Duchesne M."/>
            <person name="Belahbib H."/>
            <person name="Rocher C."/>
            <person name="Selva M."/>
            <person name="Riesgo A."/>
            <person name="Vervoort M."/>
            <person name="Leys S.P."/>
            <person name="Kodjabachian L."/>
            <person name="Le Bivic A."/>
            <person name="Borchiellini C."/>
            <person name="Claverie J.M."/>
            <person name="Renard E."/>
        </authorList>
    </citation>
    <scope>NUCLEOTIDE SEQUENCE [LARGE SCALE GENOMIC DNA]</scope>
    <source>
        <strain evidence="2">SPO-2</strain>
    </source>
</reference>
<keyword evidence="1" id="KW-1133">Transmembrane helix</keyword>
<feature type="transmembrane region" description="Helical" evidence="1">
    <location>
        <begin position="157"/>
        <end position="177"/>
    </location>
</feature>
<keyword evidence="1" id="KW-0812">Transmembrane</keyword>
<accession>A0AAV7JRY9</accession>